<comment type="caution">
    <text evidence="1">The sequence shown here is derived from an EMBL/GenBank/DDBJ whole genome shotgun (WGS) entry which is preliminary data.</text>
</comment>
<protein>
    <submittedName>
        <fullName evidence="1">Uncharacterized protein</fullName>
    </submittedName>
</protein>
<dbReference type="EMBL" id="JBDODL010000971">
    <property type="protein sequence ID" value="MES1920942.1"/>
    <property type="molecule type" value="Genomic_DNA"/>
</dbReference>
<evidence type="ECO:0000313" key="2">
    <source>
        <dbReference type="Proteomes" id="UP001439008"/>
    </source>
</evidence>
<dbReference type="Proteomes" id="UP001439008">
    <property type="component" value="Unassembled WGS sequence"/>
</dbReference>
<name>A0ABV2AMP0_9EUKA</name>
<evidence type="ECO:0000313" key="1">
    <source>
        <dbReference type="EMBL" id="MES1920942.1"/>
    </source>
</evidence>
<proteinExistence type="predicted"/>
<gene>
    <name evidence="1" type="ORF">MHBO_002547</name>
</gene>
<organism evidence="1 2">
    <name type="scientific">Bonamia ostreae</name>
    <dbReference type="NCBI Taxonomy" id="126728"/>
    <lineage>
        <taxon>Eukaryota</taxon>
        <taxon>Sar</taxon>
        <taxon>Rhizaria</taxon>
        <taxon>Endomyxa</taxon>
        <taxon>Ascetosporea</taxon>
        <taxon>Haplosporida</taxon>
        <taxon>Bonamia</taxon>
    </lineage>
</organism>
<accession>A0ABV2AMP0</accession>
<reference evidence="1 2" key="1">
    <citation type="journal article" date="2024" name="BMC Biol.">
        <title>Comparative genomics of Ascetosporea gives new insight into the evolutionary basis for animal parasitism in Rhizaria.</title>
        <authorList>
            <person name="Hiltunen Thoren M."/>
            <person name="Onut-Brannstrom I."/>
            <person name="Alfjorden A."/>
            <person name="Peckova H."/>
            <person name="Swords F."/>
            <person name="Hooper C."/>
            <person name="Holzer A.S."/>
            <person name="Bass D."/>
            <person name="Burki F."/>
        </authorList>
    </citation>
    <scope>NUCLEOTIDE SEQUENCE [LARGE SCALE GENOMIC DNA]</scope>
    <source>
        <strain evidence="1">20-A016</strain>
    </source>
</reference>
<keyword evidence="2" id="KW-1185">Reference proteome</keyword>
<sequence length="254" mass="29180">MLTTISTNGNHDCPMQFTTSNTNSGLHFVIHKSVLPITARVCIDMGDVDDNYSLELRLFYLLENNSRKLILAASAATENNLNLNPAFEFDFPAFMVLKPGKYCWEILQSPLYTIFIGASENRIEAGGIVETPGKKINSPLEIEFSAPSFTFAFEANTMESLYAGFAYFELTELKVCSMINTDLSEYEDFARERNMRDFYRKIQNLRFDLNRFAVSLRQMCMFLVRREFMVIKGFLRKPVETKKIVETPKKSENL</sequence>